<evidence type="ECO:0000313" key="2">
    <source>
        <dbReference type="EMBL" id="EJK50194.1"/>
    </source>
</evidence>
<feature type="non-terminal residue" evidence="2">
    <location>
        <position position="218"/>
    </location>
</feature>
<proteinExistence type="predicted"/>
<evidence type="ECO:0000313" key="3">
    <source>
        <dbReference type="Proteomes" id="UP000266841"/>
    </source>
</evidence>
<sequence length="218" mass="24234">MVTGCSVMPLPETHKRLRMDKPRQDLGGQGHQRSTQNVLWNWKEDGQSLEDNARRRKRKLAVLQRRCVPEKLPYISIRFYPSSPTQRFAALPLRRRPKILHAASGRDGPLSAPSGRQDDVAVVRLPLPPVHPDRVVRLVRVVTVDRQYRRPRRARPAVPRAGPVVDLHPPGVHGHLPRGAPLALDRDHLDLPPSPAAGEEGRTDPPDGAPEQGQGALG</sequence>
<accession>K0RD95</accession>
<feature type="region of interest" description="Disordered" evidence="1">
    <location>
        <begin position="150"/>
        <end position="218"/>
    </location>
</feature>
<gene>
    <name evidence="2" type="ORF">THAOC_30863</name>
</gene>
<dbReference type="Proteomes" id="UP000266841">
    <property type="component" value="Unassembled WGS sequence"/>
</dbReference>
<evidence type="ECO:0000256" key="1">
    <source>
        <dbReference type="SAM" id="MobiDB-lite"/>
    </source>
</evidence>
<name>K0RD95_THAOC</name>
<comment type="caution">
    <text evidence="2">The sequence shown here is derived from an EMBL/GenBank/DDBJ whole genome shotgun (WGS) entry which is preliminary data.</text>
</comment>
<dbReference type="EMBL" id="AGNL01044123">
    <property type="protein sequence ID" value="EJK50194.1"/>
    <property type="molecule type" value="Genomic_DNA"/>
</dbReference>
<protein>
    <submittedName>
        <fullName evidence="2">Uncharacterized protein</fullName>
    </submittedName>
</protein>
<reference evidence="2 3" key="1">
    <citation type="journal article" date="2012" name="Genome Biol.">
        <title>Genome and low-iron response of an oceanic diatom adapted to chronic iron limitation.</title>
        <authorList>
            <person name="Lommer M."/>
            <person name="Specht M."/>
            <person name="Roy A.S."/>
            <person name="Kraemer L."/>
            <person name="Andreson R."/>
            <person name="Gutowska M.A."/>
            <person name="Wolf J."/>
            <person name="Bergner S.V."/>
            <person name="Schilhabel M.B."/>
            <person name="Klostermeier U.C."/>
            <person name="Beiko R.G."/>
            <person name="Rosenstiel P."/>
            <person name="Hippler M."/>
            <person name="Laroche J."/>
        </authorList>
    </citation>
    <scope>NUCLEOTIDE SEQUENCE [LARGE SCALE GENOMIC DNA]</scope>
    <source>
        <strain evidence="2 3">CCMP1005</strain>
    </source>
</reference>
<organism evidence="2 3">
    <name type="scientific">Thalassiosira oceanica</name>
    <name type="common">Marine diatom</name>
    <dbReference type="NCBI Taxonomy" id="159749"/>
    <lineage>
        <taxon>Eukaryota</taxon>
        <taxon>Sar</taxon>
        <taxon>Stramenopiles</taxon>
        <taxon>Ochrophyta</taxon>
        <taxon>Bacillariophyta</taxon>
        <taxon>Coscinodiscophyceae</taxon>
        <taxon>Thalassiosirophycidae</taxon>
        <taxon>Thalassiosirales</taxon>
        <taxon>Thalassiosiraceae</taxon>
        <taxon>Thalassiosira</taxon>
    </lineage>
</organism>
<feature type="compositionally biased region" description="Low complexity" evidence="1">
    <location>
        <begin position="156"/>
        <end position="165"/>
    </location>
</feature>
<dbReference type="AlphaFoldDB" id="K0RD95"/>
<keyword evidence="3" id="KW-1185">Reference proteome</keyword>